<proteinExistence type="predicted"/>
<accession>A0A9D9DBZ6</accession>
<reference evidence="1" key="2">
    <citation type="journal article" date="2021" name="PeerJ">
        <title>Extensive microbial diversity within the chicken gut microbiome revealed by metagenomics and culture.</title>
        <authorList>
            <person name="Gilroy R."/>
            <person name="Ravi A."/>
            <person name="Getino M."/>
            <person name="Pursley I."/>
            <person name="Horton D.L."/>
            <person name="Alikhan N.F."/>
            <person name="Baker D."/>
            <person name="Gharbi K."/>
            <person name="Hall N."/>
            <person name="Watson M."/>
            <person name="Adriaenssens E.M."/>
            <person name="Foster-Nyarko E."/>
            <person name="Jarju S."/>
            <person name="Secka A."/>
            <person name="Antonio M."/>
            <person name="Oren A."/>
            <person name="Chaudhuri R.R."/>
            <person name="La Ragione R."/>
            <person name="Hildebrand F."/>
            <person name="Pallen M.J."/>
        </authorList>
    </citation>
    <scope>NUCLEOTIDE SEQUENCE</scope>
    <source>
        <strain evidence="1">8207</strain>
    </source>
</reference>
<organism evidence="1 2">
    <name type="scientific">Candidatus Enterousia avistercoris</name>
    <dbReference type="NCBI Taxonomy" id="2840788"/>
    <lineage>
        <taxon>Bacteria</taxon>
        <taxon>Pseudomonadati</taxon>
        <taxon>Pseudomonadota</taxon>
        <taxon>Alphaproteobacteria</taxon>
        <taxon>Candidatus Enterousia</taxon>
    </lineage>
</organism>
<dbReference type="Pfam" id="PF05045">
    <property type="entry name" value="RgpF"/>
    <property type="match status" value="1"/>
</dbReference>
<dbReference type="EMBL" id="JADINC010000009">
    <property type="protein sequence ID" value="MBO8424937.1"/>
    <property type="molecule type" value="Genomic_DNA"/>
</dbReference>
<comment type="caution">
    <text evidence="1">The sequence shown here is derived from an EMBL/GenBank/DDBJ whole genome shotgun (WGS) entry which is preliminary data.</text>
</comment>
<dbReference type="InterPro" id="IPR007739">
    <property type="entry name" value="RgpF"/>
</dbReference>
<evidence type="ECO:0000313" key="2">
    <source>
        <dbReference type="Proteomes" id="UP000823630"/>
    </source>
</evidence>
<dbReference type="AlphaFoldDB" id="A0A9D9DBZ6"/>
<reference evidence="1" key="1">
    <citation type="submission" date="2020-10" db="EMBL/GenBank/DDBJ databases">
        <authorList>
            <person name="Gilroy R."/>
        </authorList>
    </citation>
    <scope>NUCLEOTIDE SEQUENCE</scope>
    <source>
        <strain evidence="1">8207</strain>
    </source>
</reference>
<name>A0A9D9DBZ6_9PROT</name>
<protein>
    <submittedName>
        <fullName evidence="1">Uncharacterized protein</fullName>
    </submittedName>
</protein>
<evidence type="ECO:0000313" key="1">
    <source>
        <dbReference type="EMBL" id="MBO8424937.1"/>
    </source>
</evidence>
<dbReference type="Proteomes" id="UP000823630">
    <property type="component" value="Unassembled WGS sequence"/>
</dbReference>
<sequence length="282" mass="32903">MKSRRLILLAGYNARGVVDASLVHMVQQLSKYGDIILVMDNDADKSELDKISPYVIWANATRHCEYDFGSYRRAYTYARDTKILSQYDYVYMINDSVYGPLFSMDDTFENLEKPDADALGLVWNPNTENPHIQSWFIGMRPCIFKSDWFDKFITSVVHQEKKGMVVHLYEHGFTQLVRQHNMNIHCIYTVHNRGVYNDIKKLFRAGMPFMKKCAFTRHNGRLGAQISYVLRHISPDIRDAILSSARDSFGDKYLNWLLTRNPFKIMYRSITYGIKKFCTGKL</sequence>
<gene>
    <name evidence="1" type="ORF">IAC69_00470</name>
</gene>